<sequence length="343" mass="38129">MNIDDYDPPPERIALIAADGYRLGAYVWRGRPSSEASTRPVVVVNPATSVRCRYYFRFAAWLCRHGCDVLLYDYRGIGESRPPDLAALDASWLDWGERDCEAALRYARVAFPGQPIDVVAHSIGGFALGLAPSNRYVRRVFTMGAQYAHWRDYAPRSRLAMRLKWHVAMPVLAHLCGYVPAARLGWMEDTPRGVALAWSRSRARFEDTYARAPLARTPEQRAALVARFAGLRAPTLALSVTDDPFGTIAAIERLLRYFTHSRATHLRLAPAQIGAARIGHFAFFNPRFDATLWPIARDWLRDGRLSAATPGTIVSGGFDGEAEAEAEANCASADALADPRPWR</sequence>
<dbReference type="AlphaFoldDB" id="A0AAQ1JYB8"/>
<keyword evidence="2" id="KW-0378">Hydrolase</keyword>
<evidence type="ECO:0000313" key="3">
    <source>
        <dbReference type="Proteomes" id="UP000183529"/>
    </source>
</evidence>
<organism evidence="2 3">
    <name type="scientific">Paraburkholderia tropica</name>
    <dbReference type="NCBI Taxonomy" id="92647"/>
    <lineage>
        <taxon>Bacteria</taxon>
        <taxon>Pseudomonadati</taxon>
        <taxon>Pseudomonadota</taxon>
        <taxon>Betaproteobacteria</taxon>
        <taxon>Burkholderiales</taxon>
        <taxon>Burkholderiaceae</taxon>
        <taxon>Paraburkholderia</taxon>
    </lineage>
</organism>
<name>A0AAQ1JYB8_9BURK</name>
<dbReference type="Gene3D" id="3.40.50.1820">
    <property type="entry name" value="alpha/beta hydrolase"/>
    <property type="match status" value="1"/>
</dbReference>
<dbReference type="InterPro" id="IPR022742">
    <property type="entry name" value="Hydrolase_4"/>
</dbReference>
<gene>
    <name evidence="2" type="ORF">SAMN05216550_13127</name>
</gene>
<dbReference type="Pfam" id="PF12146">
    <property type="entry name" value="Hydrolase_4"/>
    <property type="match status" value="1"/>
</dbReference>
<dbReference type="EMBL" id="FNZM01000031">
    <property type="protein sequence ID" value="SEK14787.1"/>
    <property type="molecule type" value="Genomic_DNA"/>
</dbReference>
<dbReference type="RefSeq" id="WP_074987480.1">
    <property type="nucleotide sequence ID" value="NZ_CADFGN010000004.1"/>
</dbReference>
<comment type="caution">
    <text evidence="2">The sequence shown here is derived from an EMBL/GenBank/DDBJ whole genome shotgun (WGS) entry which is preliminary data.</text>
</comment>
<dbReference type="GO" id="GO:0016787">
    <property type="term" value="F:hydrolase activity"/>
    <property type="evidence" value="ECO:0007669"/>
    <property type="project" value="UniProtKB-KW"/>
</dbReference>
<dbReference type="PIRSF" id="PIRSF037442">
    <property type="entry name" value="UCP037442_abhydr"/>
    <property type="match status" value="1"/>
</dbReference>
<proteinExistence type="predicted"/>
<evidence type="ECO:0000313" key="2">
    <source>
        <dbReference type="EMBL" id="SEK14787.1"/>
    </source>
</evidence>
<feature type="domain" description="Serine aminopeptidase S33" evidence="1">
    <location>
        <begin position="38"/>
        <end position="153"/>
    </location>
</feature>
<dbReference type="InterPro" id="IPR029058">
    <property type="entry name" value="AB_hydrolase_fold"/>
</dbReference>
<accession>A0AAQ1JYB8</accession>
<dbReference type="InterPro" id="IPR017208">
    <property type="entry name" value="UCP037442_abhydr"/>
</dbReference>
<evidence type="ECO:0000259" key="1">
    <source>
        <dbReference type="Pfam" id="PF12146"/>
    </source>
</evidence>
<protein>
    <submittedName>
        <fullName evidence="2">Predicted alpha/beta hydrolase</fullName>
    </submittedName>
</protein>
<dbReference type="Proteomes" id="UP000183529">
    <property type="component" value="Unassembled WGS sequence"/>
</dbReference>
<dbReference type="SUPFAM" id="SSF53474">
    <property type="entry name" value="alpha/beta-Hydrolases"/>
    <property type="match status" value="1"/>
</dbReference>
<reference evidence="2 3" key="1">
    <citation type="submission" date="2016-10" db="EMBL/GenBank/DDBJ databases">
        <authorList>
            <person name="Varghese N."/>
            <person name="Submissions S."/>
        </authorList>
    </citation>
    <scope>NUCLEOTIDE SEQUENCE [LARGE SCALE GENOMIC DNA]</scope>
    <source>
        <strain evidence="2 3">LMG 22274</strain>
    </source>
</reference>